<evidence type="ECO:0000313" key="10">
    <source>
        <dbReference type="EMBL" id="GGF97576.1"/>
    </source>
</evidence>
<dbReference type="AlphaFoldDB" id="A0A8J3E8C1"/>
<sequence length="355" mass="38814">MIDIHDKTDNTRIKDKRTLVPSGVIHEEHPITKEATATVIAARKAVSNVLQNKDDRMIVVVGPCSVHDIKAAKEYAGLLLNEAKKHAGELVVIMRVYFEKPRTTVGWKGLINDPDLDNSFKINKGLRMARQLLLDISDMGLPCATEFLDVISPQYISDLIAWGAIGARTTESQVHRELASGLSCPIGFKNGTKGSIGIAVDAVRAAKSKHHFLGVTKQGTTAIFETTGNADAHIILRGGNDGPNYAKEYVDQTAGALKEHHLPHKVMIDCSHGNSSKDYKKQSLVIDDICDQYKAGSQDILGVMIESNLKEGNQSIFVTPLEYGKSITDACVGWDETVEMLDKLASAVKEKRQSK</sequence>
<organism evidence="10 11">
    <name type="scientific">Cysteiniphilum litorale</name>
    <dbReference type="NCBI Taxonomy" id="2056700"/>
    <lineage>
        <taxon>Bacteria</taxon>
        <taxon>Pseudomonadati</taxon>
        <taxon>Pseudomonadota</taxon>
        <taxon>Gammaproteobacteria</taxon>
        <taxon>Thiotrichales</taxon>
        <taxon>Fastidiosibacteraceae</taxon>
        <taxon>Cysteiniphilum</taxon>
    </lineage>
</organism>
<comment type="pathway">
    <text evidence="2 8">Metabolic intermediate biosynthesis; chorismate biosynthesis; chorismate from D-erythrose 4-phosphate and phosphoenolpyruvate: step 1/7.</text>
</comment>
<keyword evidence="11" id="KW-1185">Reference proteome</keyword>
<evidence type="ECO:0000313" key="11">
    <source>
        <dbReference type="Proteomes" id="UP000636949"/>
    </source>
</evidence>
<dbReference type="RefSeq" id="WP_308420250.1">
    <property type="nucleotide sequence ID" value="NZ_BMJS01000012.1"/>
</dbReference>
<dbReference type="PIRSF" id="PIRSF001361">
    <property type="entry name" value="DAHP_synthase"/>
    <property type="match status" value="1"/>
</dbReference>
<dbReference type="GO" id="GO:0008652">
    <property type="term" value="P:amino acid biosynthetic process"/>
    <property type="evidence" value="ECO:0007669"/>
    <property type="project" value="UniProtKB-KW"/>
</dbReference>
<dbReference type="NCBIfam" id="NF009396">
    <property type="entry name" value="PRK12756.1"/>
    <property type="match status" value="1"/>
</dbReference>
<evidence type="ECO:0000256" key="8">
    <source>
        <dbReference type="PIRNR" id="PIRNR001361"/>
    </source>
</evidence>
<comment type="caution">
    <text evidence="10">The sequence shown here is derived from an EMBL/GenBank/DDBJ whole genome shotgun (WGS) entry which is preliminary data.</text>
</comment>
<dbReference type="UniPathway" id="UPA00053">
    <property type="reaction ID" value="UER00084"/>
</dbReference>
<dbReference type="GO" id="GO:0042802">
    <property type="term" value="F:identical protein binding"/>
    <property type="evidence" value="ECO:0007669"/>
    <property type="project" value="UniProtKB-ARBA"/>
</dbReference>
<dbReference type="EMBL" id="BMJS01000012">
    <property type="protein sequence ID" value="GGF97576.1"/>
    <property type="molecule type" value="Genomic_DNA"/>
</dbReference>
<dbReference type="EC" id="2.5.1.54" evidence="8"/>
<evidence type="ECO:0000259" key="9">
    <source>
        <dbReference type="Pfam" id="PF00793"/>
    </source>
</evidence>
<evidence type="ECO:0000256" key="7">
    <source>
        <dbReference type="ARBA" id="ARBA00047508"/>
    </source>
</evidence>
<dbReference type="InterPro" id="IPR006218">
    <property type="entry name" value="DAHP1/KDSA"/>
</dbReference>
<name>A0A8J3E8C1_9GAMM</name>
<dbReference type="PANTHER" id="PTHR21225:SF12">
    <property type="entry name" value="PHOSPHO-2-DEHYDRO-3-DEOXYHEPTONATE ALDOLASE, TYROSINE-INHIBITED"/>
    <property type="match status" value="1"/>
</dbReference>
<dbReference type="GO" id="GO:0005737">
    <property type="term" value="C:cytoplasm"/>
    <property type="evidence" value="ECO:0007669"/>
    <property type="project" value="TreeGrafter"/>
</dbReference>
<keyword evidence="5 8" id="KW-0808">Transferase</keyword>
<protein>
    <recommendedName>
        <fullName evidence="8">Phospho-2-dehydro-3-deoxyheptonate aldolase</fullName>
        <ecNumber evidence="8">2.5.1.54</ecNumber>
    </recommendedName>
</protein>
<comment type="catalytic activity">
    <reaction evidence="7 8">
        <text>D-erythrose 4-phosphate + phosphoenolpyruvate + H2O = 7-phospho-2-dehydro-3-deoxy-D-arabino-heptonate + phosphate</text>
        <dbReference type="Rhea" id="RHEA:14717"/>
        <dbReference type="ChEBI" id="CHEBI:15377"/>
        <dbReference type="ChEBI" id="CHEBI:16897"/>
        <dbReference type="ChEBI" id="CHEBI:43474"/>
        <dbReference type="ChEBI" id="CHEBI:58394"/>
        <dbReference type="ChEBI" id="CHEBI:58702"/>
        <dbReference type="EC" id="2.5.1.54"/>
    </reaction>
</comment>
<accession>A0A8J3E8C1</accession>
<dbReference type="SUPFAM" id="SSF51569">
    <property type="entry name" value="Aldolase"/>
    <property type="match status" value="1"/>
</dbReference>
<dbReference type="NCBIfam" id="NF009395">
    <property type="entry name" value="PRK12755.1"/>
    <property type="match status" value="1"/>
</dbReference>
<evidence type="ECO:0000256" key="6">
    <source>
        <dbReference type="ARBA" id="ARBA00023141"/>
    </source>
</evidence>
<reference evidence="10" key="2">
    <citation type="submission" date="2020-09" db="EMBL/GenBank/DDBJ databases">
        <authorList>
            <person name="Sun Q."/>
            <person name="Zhou Y."/>
        </authorList>
    </citation>
    <scope>NUCLEOTIDE SEQUENCE</scope>
    <source>
        <strain evidence="10">CGMCC 1.15758</strain>
    </source>
</reference>
<keyword evidence="6 8" id="KW-0057">Aromatic amino acid biosynthesis</keyword>
<dbReference type="GO" id="GO:0009073">
    <property type="term" value="P:aromatic amino acid family biosynthetic process"/>
    <property type="evidence" value="ECO:0007669"/>
    <property type="project" value="UniProtKB-KW"/>
</dbReference>
<comment type="function">
    <text evidence="1 8">Stereospecific condensation of phosphoenolpyruvate (PEP) and D-erythrose-4-phosphate (E4P) giving rise to 3-deoxy-D-arabino-heptulosonate-7-phosphate (DAHP).</text>
</comment>
<feature type="domain" description="DAHP synthetase I/KDSA" evidence="9">
    <location>
        <begin position="44"/>
        <end position="340"/>
    </location>
</feature>
<dbReference type="PANTHER" id="PTHR21225">
    <property type="entry name" value="PHOSPHO-2-DEHYDRO-3-DEOXYHEPTONATE ALDOLASE DAHP SYNTHETASE"/>
    <property type="match status" value="1"/>
</dbReference>
<dbReference type="NCBIfam" id="TIGR00034">
    <property type="entry name" value="aroFGH"/>
    <property type="match status" value="1"/>
</dbReference>
<dbReference type="InterPro" id="IPR013785">
    <property type="entry name" value="Aldolase_TIM"/>
</dbReference>
<gene>
    <name evidence="10" type="primary">aroG</name>
    <name evidence="10" type="ORF">GCM10010995_13450</name>
</gene>
<evidence type="ECO:0000256" key="4">
    <source>
        <dbReference type="ARBA" id="ARBA00022605"/>
    </source>
</evidence>
<dbReference type="Proteomes" id="UP000636949">
    <property type="component" value="Unassembled WGS sequence"/>
</dbReference>
<reference evidence="10" key="1">
    <citation type="journal article" date="2014" name="Int. J. Syst. Evol. Microbiol.">
        <title>Complete genome sequence of Corynebacterium casei LMG S-19264T (=DSM 44701T), isolated from a smear-ripened cheese.</title>
        <authorList>
            <consortium name="US DOE Joint Genome Institute (JGI-PGF)"/>
            <person name="Walter F."/>
            <person name="Albersmeier A."/>
            <person name="Kalinowski J."/>
            <person name="Ruckert C."/>
        </authorList>
    </citation>
    <scope>NUCLEOTIDE SEQUENCE</scope>
    <source>
        <strain evidence="10">CGMCC 1.15758</strain>
    </source>
</reference>
<evidence type="ECO:0000256" key="5">
    <source>
        <dbReference type="ARBA" id="ARBA00022679"/>
    </source>
</evidence>
<dbReference type="Gene3D" id="3.20.20.70">
    <property type="entry name" value="Aldolase class I"/>
    <property type="match status" value="1"/>
</dbReference>
<dbReference type="GO" id="GO:0003849">
    <property type="term" value="F:3-deoxy-7-phosphoheptulonate synthase activity"/>
    <property type="evidence" value="ECO:0007669"/>
    <property type="project" value="UniProtKB-EC"/>
</dbReference>
<dbReference type="GO" id="GO:0009423">
    <property type="term" value="P:chorismate biosynthetic process"/>
    <property type="evidence" value="ECO:0007669"/>
    <property type="project" value="UniProtKB-UniPathway"/>
</dbReference>
<dbReference type="Pfam" id="PF00793">
    <property type="entry name" value="DAHP_synth_1"/>
    <property type="match status" value="1"/>
</dbReference>
<dbReference type="FunFam" id="3.20.20.70:FF:000005">
    <property type="entry name" value="Phospho-2-dehydro-3-deoxyheptonate aldolase"/>
    <property type="match status" value="1"/>
</dbReference>
<evidence type="ECO:0000256" key="2">
    <source>
        <dbReference type="ARBA" id="ARBA00004688"/>
    </source>
</evidence>
<proteinExistence type="inferred from homology"/>
<evidence type="ECO:0000256" key="3">
    <source>
        <dbReference type="ARBA" id="ARBA00007985"/>
    </source>
</evidence>
<dbReference type="InterPro" id="IPR006219">
    <property type="entry name" value="DAHP_synth_1"/>
</dbReference>
<evidence type="ECO:0000256" key="1">
    <source>
        <dbReference type="ARBA" id="ARBA00003726"/>
    </source>
</evidence>
<keyword evidence="4 8" id="KW-0028">Amino-acid biosynthesis</keyword>
<comment type="similarity">
    <text evidence="3 8">Belongs to the class-I DAHP synthase family.</text>
</comment>